<keyword evidence="3" id="KW-1185">Reference proteome</keyword>
<gene>
    <name evidence="2" type="ORF">IV203_012270</name>
</gene>
<dbReference type="OrthoDB" id="46161at2759"/>
<feature type="chain" id="PRO_5039893402" evidence="1">
    <location>
        <begin position="21"/>
        <end position="384"/>
    </location>
</feature>
<keyword evidence="1" id="KW-0732">Signal</keyword>
<dbReference type="AlphaFoldDB" id="A0A9K3KTH6"/>
<proteinExistence type="predicted"/>
<reference evidence="2" key="1">
    <citation type="journal article" date="2021" name="Sci. Rep.">
        <title>Diploid genomic architecture of Nitzschia inconspicua, an elite biomass production diatom.</title>
        <authorList>
            <person name="Oliver A."/>
            <person name="Podell S."/>
            <person name="Pinowska A."/>
            <person name="Traller J.C."/>
            <person name="Smith S.R."/>
            <person name="McClure R."/>
            <person name="Beliaev A."/>
            <person name="Bohutskyi P."/>
            <person name="Hill E.A."/>
            <person name="Rabines A."/>
            <person name="Zheng H."/>
            <person name="Allen L.Z."/>
            <person name="Kuo A."/>
            <person name="Grigoriev I.V."/>
            <person name="Allen A.E."/>
            <person name="Hazlebeck D."/>
            <person name="Allen E.E."/>
        </authorList>
    </citation>
    <scope>NUCLEOTIDE SEQUENCE</scope>
    <source>
        <strain evidence="2">Hildebrandi</strain>
    </source>
</reference>
<dbReference type="EMBL" id="JAGRRH010000019">
    <property type="protein sequence ID" value="KAG7349673.1"/>
    <property type="molecule type" value="Genomic_DNA"/>
</dbReference>
<evidence type="ECO:0000313" key="2">
    <source>
        <dbReference type="EMBL" id="KAG7349673.1"/>
    </source>
</evidence>
<reference evidence="2" key="2">
    <citation type="submission" date="2021-04" db="EMBL/GenBank/DDBJ databases">
        <authorList>
            <person name="Podell S."/>
        </authorList>
    </citation>
    <scope>NUCLEOTIDE SEQUENCE</scope>
    <source>
        <strain evidence="2">Hildebrandi</strain>
    </source>
</reference>
<name>A0A9K3KTH6_9STRA</name>
<sequence>MKTFFFLSFLSASLLGHGEAKTRSSDAVTEEEQAFWARALQEVADSFLVPTPAPVTQTYAPTAQVDPPIISNATIFMDRVYFTVSTYSLDNSTAFSETSLFVPIWDGDIDSAPNDIVCFIGEGFELDKNVTSFLWGGPDCQVANGCGVHVHEGFDCANDDTQAGHWYNKDVLTIDPWLTIGYLSTDEDGYAQFAGCIRTGFDLVSDPNLLLGRAFILHNADGTRASCGVIEPTTSDFSPLTLIADTSPIPGTTENVNGYVEVLEELHANVFDAICYQGYATGLEKNVESFLLGTGSTQCDVSNGCGTHIHAGTGCENVDIQLGHLYDPDQIPVDPWLLESYYRTDDAGSAAFVGCIITGEEDFFQRAFIVHGTDGSRLSCGTLS</sequence>
<accession>A0A9K3KTH6</accession>
<comment type="caution">
    <text evidence="2">The sequence shown here is derived from an EMBL/GenBank/DDBJ whole genome shotgun (WGS) entry which is preliminary data.</text>
</comment>
<organism evidence="2 3">
    <name type="scientific">Nitzschia inconspicua</name>
    <dbReference type="NCBI Taxonomy" id="303405"/>
    <lineage>
        <taxon>Eukaryota</taxon>
        <taxon>Sar</taxon>
        <taxon>Stramenopiles</taxon>
        <taxon>Ochrophyta</taxon>
        <taxon>Bacillariophyta</taxon>
        <taxon>Bacillariophyceae</taxon>
        <taxon>Bacillariophycidae</taxon>
        <taxon>Bacillariales</taxon>
        <taxon>Bacillariaceae</taxon>
        <taxon>Nitzschia</taxon>
    </lineage>
</organism>
<dbReference type="Proteomes" id="UP000693970">
    <property type="component" value="Unassembled WGS sequence"/>
</dbReference>
<feature type="signal peptide" evidence="1">
    <location>
        <begin position="1"/>
        <end position="20"/>
    </location>
</feature>
<protein>
    <submittedName>
        <fullName evidence="2">Copper/zinc superoxide dismutase SODC</fullName>
    </submittedName>
</protein>
<evidence type="ECO:0000313" key="3">
    <source>
        <dbReference type="Proteomes" id="UP000693970"/>
    </source>
</evidence>
<evidence type="ECO:0000256" key="1">
    <source>
        <dbReference type="SAM" id="SignalP"/>
    </source>
</evidence>